<organism evidence="3 4">
    <name type="scientific">Meganyctiphanes norvegica</name>
    <name type="common">Northern krill</name>
    <name type="synonym">Thysanopoda norvegica</name>
    <dbReference type="NCBI Taxonomy" id="48144"/>
    <lineage>
        <taxon>Eukaryota</taxon>
        <taxon>Metazoa</taxon>
        <taxon>Ecdysozoa</taxon>
        <taxon>Arthropoda</taxon>
        <taxon>Crustacea</taxon>
        <taxon>Multicrustacea</taxon>
        <taxon>Malacostraca</taxon>
        <taxon>Eumalacostraca</taxon>
        <taxon>Eucarida</taxon>
        <taxon>Euphausiacea</taxon>
        <taxon>Euphausiidae</taxon>
        <taxon>Meganyctiphanes</taxon>
    </lineage>
</organism>
<reference evidence="3 4" key="1">
    <citation type="submission" date="2024-05" db="EMBL/GenBank/DDBJ databases">
        <authorList>
            <person name="Wallberg A."/>
        </authorList>
    </citation>
    <scope>NUCLEOTIDE SEQUENCE [LARGE SCALE GENOMIC DNA]</scope>
</reference>
<proteinExistence type="predicted"/>
<dbReference type="PROSITE" id="PS50055">
    <property type="entry name" value="TYR_PHOSPHATASE_PTP"/>
    <property type="match status" value="1"/>
</dbReference>
<feature type="domain" description="Tyrosine-protein phosphatase" evidence="1">
    <location>
        <begin position="1"/>
        <end position="128"/>
    </location>
</feature>
<dbReference type="InterPro" id="IPR003595">
    <property type="entry name" value="Tyr_Pase_cat"/>
</dbReference>
<evidence type="ECO:0000313" key="3">
    <source>
        <dbReference type="EMBL" id="CAL4160911.1"/>
    </source>
</evidence>
<dbReference type="InterPro" id="IPR000242">
    <property type="entry name" value="PTP_cat"/>
</dbReference>
<sequence length="140" mass="16080">MNLWHRQSEQRVDASVRCSAVHQSHICKVIQLNRWFYKEHLPSSCEPLLAVLQHLNSLDMNSKPLLLSCKNGYAGCGVALALHMILTRMNELQEVDVYRAVHCIRHSNPHFISTLDEYEFLYKSIASQLLGHSIYGNIFS</sequence>
<name>A0AAV2S5Q4_MEGNR</name>
<dbReference type="InterPro" id="IPR000387">
    <property type="entry name" value="Tyr_Pase_dom"/>
</dbReference>
<dbReference type="GO" id="GO:0004725">
    <property type="term" value="F:protein tyrosine phosphatase activity"/>
    <property type="evidence" value="ECO:0007669"/>
    <property type="project" value="InterPro"/>
</dbReference>
<protein>
    <submittedName>
        <fullName evidence="3">Uncharacterized protein</fullName>
    </submittedName>
</protein>
<dbReference type="PROSITE" id="PS50056">
    <property type="entry name" value="TYR_PHOSPHATASE_2"/>
    <property type="match status" value="1"/>
</dbReference>
<feature type="non-terminal residue" evidence="3">
    <location>
        <position position="140"/>
    </location>
</feature>
<dbReference type="SMART" id="SM00404">
    <property type="entry name" value="PTPc_motif"/>
    <property type="match status" value="1"/>
</dbReference>
<dbReference type="EMBL" id="CAXKWB010044575">
    <property type="protein sequence ID" value="CAL4160911.1"/>
    <property type="molecule type" value="Genomic_DNA"/>
</dbReference>
<comment type="caution">
    <text evidence="3">The sequence shown here is derived from an EMBL/GenBank/DDBJ whole genome shotgun (WGS) entry which is preliminary data.</text>
</comment>
<dbReference type="Proteomes" id="UP001497623">
    <property type="component" value="Unassembled WGS sequence"/>
</dbReference>
<feature type="domain" description="Tyrosine specific protein phosphatases" evidence="2">
    <location>
        <begin position="46"/>
        <end position="119"/>
    </location>
</feature>
<evidence type="ECO:0000259" key="2">
    <source>
        <dbReference type="PROSITE" id="PS50056"/>
    </source>
</evidence>
<gene>
    <name evidence="3" type="ORF">MNOR_LOCUS32568</name>
</gene>
<accession>A0AAV2S5Q4</accession>
<dbReference type="SUPFAM" id="SSF52799">
    <property type="entry name" value="(Phosphotyrosine protein) phosphatases II"/>
    <property type="match status" value="1"/>
</dbReference>
<dbReference type="InterPro" id="IPR029021">
    <property type="entry name" value="Prot-tyrosine_phosphatase-like"/>
</dbReference>
<dbReference type="AlphaFoldDB" id="A0AAV2S5Q4"/>
<keyword evidence="4" id="KW-1185">Reference proteome</keyword>
<evidence type="ECO:0000259" key="1">
    <source>
        <dbReference type="PROSITE" id="PS50055"/>
    </source>
</evidence>
<dbReference type="Gene3D" id="3.90.190.10">
    <property type="entry name" value="Protein tyrosine phosphatase superfamily"/>
    <property type="match status" value="1"/>
</dbReference>
<dbReference type="GO" id="GO:0048666">
    <property type="term" value="P:neuron development"/>
    <property type="evidence" value="ECO:0007669"/>
    <property type="project" value="UniProtKB-ARBA"/>
</dbReference>
<evidence type="ECO:0000313" key="4">
    <source>
        <dbReference type="Proteomes" id="UP001497623"/>
    </source>
</evidence>
<dbReference type="Pfam" id="PF00102">
    <property type="entry name" value="Y_phosphatase"/>
    <property type="match status" value="1"/>
</dbReference>